<dbReference type="AlphaFoldDB" id="A0A0C3CPA2"/>
<evidence type="ECO:0000313" key="2">
    <source>
        <dbReference type="Proteomes" id="UP000054166"/>
    </source>
</evidence>
<accession>A0A0C3CPA2</accession>
<dbReference type="OrthoDB" id="3260274at2759"/>
<dbReference type="InParanoid" id="A0A0C3CPA2"/>
<evidence type="ECO:0000313" key="1">
    <source>
        <dbReference type="EMBL" id="KIM91567.1"/>
    </source>
</evidence>
<name>A0A0C3CPA2_PILCF</name>
<proteinExistence type="predicted"/>
<dbReference type="HOGENOM" id="CLU_571214_0_0_1"/>
<reference evidence="1 2" key="1">
    <citation type="submission" date="2014-04" db="EMBL/GenBank/DDBJ databases">
        <authorList>
            <consortium name="DOE Joint Genome Institute"/>
            <person name="Kuo A."/>
            <person name="Tarkka M."/>
            <person name="Buscot F."/>
            <person name="Kohler A."/>
            <person name="Nagy L.G."/>
            <person name="Floudas D."/>
            <person name="Copeland A."/>
            <person name="Barry K.W."/>
            <person name="Cichocki N."/>
            <person name="Veneault-Fourrey C."/>
            <person name="LaButti K."/>
            <person name="Lindquist E.A."/>
            <person name="Lipzen A."/>
            <person name="Lundell T."/>
            <person name="Morin E."/>
            <person name="Murat C."/>
            <person name="Sun H."/>
            <person name="Tunlid A."/>
            <person name="Henrissat B."/>
            <person name="Grigoriev I.V."/>
            <person name="Hibbett D.S."/>
            <person name="Martin F."/>
            <person name="Nordberg H.P."/>
            <person name="Cantor M.N."/>
            <person name="Hua S.X."/>
        </authorList>
    </citation>
    <scope>NUCLEOTIDE SEQUENCE [LARGE SCALE GENOMIC DNA]</scope>
    <source>
        <strain evidence="1 2">F 1598</strain>
    </source>
</reference>
<reference evidence="2" key="2">
    <citation type="submission" date="2015-01" db="EMBL/GenBank/DDBJ databases">
        <title>Evolutionary Origins and Diversification of the Mycorrhizal Mutualists.</title>
        <authorList>
            <consortium name="DOE Joint Genome Institute"/>
            <consortium name="Mycorrhizal Genomics Consortium"/>
            <person name="Kohler A."/>
            <person name="Kuo A."/>
            <person name="Nagy L.G."/>
            <person name="Floudas D."/>
            <person name="Copeland A."/>
            <person name="Barry K.W."/>
            <person name="Cichocki N."/>
            <person name="Veneault-Fourrey C."/>
            <person name="LaButti K."/>
            <person name="Lindquist E.A."/>
            <person name="Lipzen A."/>
            <person name="Lundell T."/>
            <person name="Morin E."/>
            <person name="Murat C."/>
            <person name="Riley R."/>
            <person name="Ohm R."/>
            <person name="Sun H."/>
            <person name="Tunlid A."/>
            <person name="Henrissat B."/>
            <person name="Grigoriev I.V."/>
            <person name="Hibbett D.S."/>
            <person name="Martin F."/>
        </authorList>
    </citation>
    <scope>NUCLEOTIDE SEQUENCE [LARGE SCALE GENOMIC DNA]</scope>
    <source>
        <strain evidence="2">F 1598</strain>
    </source>
</reference>
<dbReference type="EMBL" id="KN832971">
    <property type="protein sequence ID" value="KIM91567.1"/>
    <property type="molecule type" value="Genomic_DNA"/>
</dbReference>
<protein>
    <submittedName>
        <fullName evidence="1">Uncharacterized protein</fullName>
    </submittedName>
</protein>
<dbReference type="Proteomes" id="UP000054166">
    <property type="component" value="Unassembled WGS sequence"/>
</dbReference>
<gene>
    <name evidence="1" type="ORF">PILCRDRAFT_133027</name>
</gene>
<sequence length="478" mass="54557">MYRVLPCSSRMGISARALLRKSTDGKPDFKDIYEENNDAYDKLLGTAIPEKKLEQYPLTDWREDISKELKESKLELAVTCLTKEIVMKERSHVLSRENKQLIVEIKKLIYDQRRLILAMGRSTQELDDAYRAFNNISSKMKQVLQKWDTEESRIKSESTYVFQRAFKVLEAQALDVAMQAIENTLHEFPWREKAEQLEDANDLVFQRKSDIEAFLVSVQQEMRMLLAPIKRNFVTSVRQLANQSHTKLFDSLKATIQGSIVVNGQSELIEDIADQLTPHDYEIGLLSTISDKVVHAVVSGRHTNVGYFNDISNANASDRARDVGQLGFMLRAPAAVLATISQLSVDLWRFIQRSKTYVLSKGALSKELQCHVIRPYFEDLRKEGHCTLNDTIMKSSQVARQRVEFSLQEEKRRFSQEKERRSAQEQELEVLTPAIGSVAPSMDLATSSMAILVNLLAAQTGLLRLQEHLEDVTLCINN</sequence>
<keyword evidence="2" id="KW-1185">Reference proteome</keyword>
<organism evidence="1 2">
    <name type="scientific">Piloderma croceum (strain F 1598)</name>
    <dbReference type="NCBI Taxonomy" id="765440"/>
    <lineage>
        <taxon>Eukaryota</taxon>
        <taxon>Fungi</taxon>
        <taxon>Dikarya</taxon>
        <taxon>Basidiomycota</taxon>
        <taxon>Agaricomycotina</taxon>
        <taxon>Agaricomycetes</taxon>
        <taxon>Agaricomycetidae</taxon>
        <taxon>Atheliales</taxon>
        <taxon>Atheliaceae</taxon>
        <taxon>Piloderma</taxon>
    </lineage>
</organism>